<sequence>MIFEANGCILLETEGPIHQATPEANSTNRVLQTELVKWRQAAGHAQPRAARLDKARQKRCEWQSADYRREVITIVNLVELLTGPQDSKTSFFGQQLQATDCFGLSTYRKAKPGFLWFLYFILWL</sequence>
<keyword evidence="2" id="KW-1185">Reference proteome</keyword>
<accession>A0AC60PUB8</accession>
<proteinExistence type="predicted"/>
<dbReference type="EMBL" id="JABSTQ010010024">
    <property type="protein sequence ID" value="KAG0424045.1"/>
    <property type="molecule type" value="Genomic_DNA"/>
</dbReference>
<organism evidence="1 2">
    <name type="scientific">Ixodes persulcatus</name>
    <name type="common">Taiga tick</name>
    <dbReference type="NCBI Taxonomy" id="34615"/>
    <lineage>
        <taxon>Eukaryota</taxon>
        <taxon>Metazoa</taxon>
        <taxon>Ecdysozoa</taxon>
        <taxon>Arthropoda</taxon>
        <taxon>Chelicerata</taxon>
        <taxon>Arachnida</taxon>
        <taxon>Acari</taxon>
        <taxon>Parasitiformes</taxon>
        <taxon>Ixodida</taxon>
        <taxon>Ixodoidea</taxon>
        <taxon>Ixodidae</taxon>
        <taxon>Ixodinae</taxon>
        <taxon>Ixodes</taxon>
    </lineage>
</organism>
<dbReference type="Proteomes" id="UP000805193">
    <property type="component" value="Unassembled WGS sequence"/>
</dbReference>
<protein>
    <submittedName>
        <fullName evidence="1">Uncharacterized protein</fullName>
    </submittedName>
</protein>
<comment type="caution">
    <text evidence="1">The sequence shown here is derived from an EMBL/GenBank/DDBJ whole genome shotgun (WGS) entry which is preliminary data.</text>
</comment>
<evidence type="ECO:0000313" key="1">
    <source>
        <dbReference type="EMBL" id="KAG0424045.1"/>
    </source>
</evidence>
<evidence type="ECO:0000313" key="2">
    <source>
        <dbReference type="Proteomes" id="UP000805193"/>
    </source>
</evidence>
<gene>
    <name evidence="1" type="ORF">HPB47_000206</name>
</gene>
<name>A0AC60PUB8_IXOPE</name>
<reference evidence="1 2" key="1">
    <citation type="journal article" date="2020" name="Cell">
        <title>Large-Scale Comparative Analyses of Tick Genomes Elucidate Their Genetic Diversity and Vector Capacities.</title>
        <authorList>
            <consortium name="Tick Genome and Microbiome Consortium (TIGMIC)"/>
            <person name="Jia N."/>
            <person name="Wang J."/>
            <person name="Shi W."/>
            <person name="Du L."/>
            <person name="Sun Y."/>
            <person name="Zhan W."/>
            <person name="Jiang J.F."/>
            <person name="Wang Q."/>
            <person name="Zhang B."/>
            <person name="Ji P."/>
            <person name="Bell-Sakyi L."/>
            <person name="Cui X.M."/>
            <person name="Yuan T.T."/>
            <person name="Jiang B.G."/>
            <person name="Yang W.F."/>
            <person name="Lam T.T."/>
            <person name="Chang Q.C."/>
            <person name="Ding S.J."/>
            <person name="Wang X.J."/>
            <person name="Zhu J.G."/>
            <person name="Ruan X.D."/>
            <person name="Zhao L."/>
            <person name="Wei J.T."/>
            <person name="Ye R.Z."/>
            <person name="Que T.C."/>
            <person name="Du C.H."/>
            <person name="Zhou Y.H."/>
            <person name="Cheng J.X."/>
            <person name="Dai P.F."/>
            <person name="Guo W.B."/>
            <person name="Han X.H."/>
            <person name="Huang E.J."/>
            <person name="Li L.F."/>
            <person name="Wei W."/>
            <person name="Gao Y.C."/>
            <person name="Liu J.Z."/>
            <person name="Shao H.Z."/>
            <person name="Wang X."/>
            <person name="Wang C.C."/>
            <person name="Yang T.C."/>
            <person name="Huo Q.B."/>
            <person name="Li W."/>
            <person name="Chen H.Y."/>
            <person name="Chen S.E."/>
            <person name="Zhou L.G."/>
            <person name="Ni X.B."/>
            <person name="Tian J.H."/>
            <person name="Sheng Y."/>
            <person name="Liu T."/>
            <person name="Pan Y.S."/>
            <person name="Xia L.Y."/>
            <person name="Li J."/>
            <person name="Zhao F."/>
            <person name="Cao W.C."/>
        </authorList>
    </citation>
    <scope>NUCLEOTIDE SEQUENCE [LARGE SCALE GENOMIC DNA]</scope>
    <source>
        <strain evidence="1">Iper-2018</strain>
    </source>
</reference>